<accession>W9RKS1</accession>
<keyword evidence="8" id="KW-0449">Lipoprotein</keyword>
<feature type="compositionally biased region" description="Low complexity" evidence="9">
    <location>
        <begin position="490"/>
        <end position="505"/>
    </location>
</feature>
<protein>
    <submittedName>
        <fullName evidence="12">Glucan endo-1,3-beta-glucosidase 7</fullName>
    </submittedName>
</protein>
<feature type="compositionally biased region" description="Low complexity" evidence="9">
    <location>
        <begin position="463"/>
        <end position="479"/>
    </location>
</feature>
<feature type="chain" id="PRO_5004928438" evidence="10">
    <location>
        <begin position="28"/>
        <end position="595"/>
    </location>
</feature>
<evidence type="ECO:0000256" key="8">
    <source>
        <dbReference type="ARBA" id="ARBA00023288"/>
    </source>
</evidence>
<evidence type="ECO:0000256" key="6">
    <source>
        <dbReference type="ARBA" id="ARBA00023157"/>
    </source>
</evidence>
<evidence type="ECO:0000313" key="12">
    <source>
        <dbReference type="EMBL" id="EXB57537.1"/>
    </source>
</evidence>
<dbReference type="Pfam" id="PF07983">
    <property type="entry name" value="X8"/>
    <property type="match status" value="1"/>
</dbReference>
<dbReference type="InterPro" id="IPR044788">
    <property type="entry name" value="X8_dom_prot"/>
</dbReference>
<dbReference type="GO" id="GO:0009506">
    <property type="term" value="C:plasmodesma"/>
    <property type="evidence" value="ECO:0007669"/>
    <property type="project" value="UniProtKB-ARBA"/>
</dbReference>
<dbReference type="STRING" id="981085.W9RKS1"/>
<feature type="region of interest" description="Disordered" evidence="9">
    <location>
        <begin position="462"/>
        <end position="505"/>
    </location>
</feature>
<dbReference type="PANTHER" id="PTHR31044:SF120">
    <property type="entry name" value="CARBOHYDRATE-BINDING X8 DOMAIN SUPERFAMILY PROTEIN"/>
    <property type="match status" value="1"/>
</dbReference>
<gene>
    <name evidence="12" type="ORF">L484_022642</name>
</gene>
<evidence type="ECO:0000256" key="1">
    <source>
        <dbReference type="ARBA" id="ARBA00004609"/>
    </source>
</evidence>
<evidence type="ECO:0000256" key="4">
    <source>
        <dbReference type="ARBA" id="ARBA00022729"/>
    </source>
</evidence>
<feature type="compositionally biased region" description="Pro residues" evidence="9">
    <location>
        <begin position="480"/>
        <end position="489"/>
    </location>
</feature>
<evidence type="ECO:0000256" key="2">
    <source>
        <dbReference type="ARBA" id="ARBA00022475"/>
    </source>
</evidence>
<name>W9RKS1_9ROSA</name>
<evidence type="ECO:0000256" key="5">
    <source>
        <dbReference type="ARBA" id="ARBA00023136"/>
    </source>
</evidence>
<comment type="subcellular location">
    <subcellularLocation>
        <location evidence="1">Cell membrane</location>
        <topology evidence="1">Lipid-anchor</topology>
        <topology evidence="1">GPI-anchor</topology>
    </subcellularLocation>
</comment>
<dbReference type="Proteomes" id="UP000030645">
    <property type="component" value="Unassembled WGS sequence"/>
</dbReference>
<evidence type="ECO:0000256" key="9">
    <source>
        <dbReference type="SAM" id="MobiDB-lite"/>
    </source>
</evidence>
<evidence type="ECO:0000256" key="7">
    <source>
        <dbReference type="ARBA" id="ARBA00023180"/>
    </source>
</evidence>
<reference evidence="13" key="1">
    <citation type="submission" date="2013-01" db="EMBL/GenBank/DDBJ databases">
        <title>Draft Genome Sequence of a Mulberry Tree, Morus notabilis C.K. Schneid.</title>
        <authorList>
            <person name="He N."/>
            <person name="Zhao S."/>
        </authorList>
    </citation>
    <scope>NUCLEOTIDE SEQUENCE</scope>
</reference>
<proteinExistence type="predicted"/>
<dbReference type="AlphaFoldDB" id="W9RKS1"/>
<dbReference type="GO" id="GO:0005886">
    <property type="term" value="C:plasma membrane"/>
    <property type="evidence" value="ECO:0007669"/>
    <property type="project" value="UniProtKB-SubCell"/>
</dbReference>
<dbReference type="eggNOG" id="ENOG502QRYC">
    <property type="taxonomic scope" value="Eukaryota"/>
</dbReference>
<dbReference type="PANTHER" id="PTHR31044">
    <property type="entry name" value="BETA-1,3 GLUCANASE"/>
    <property type="match status" value="1"/>
</dbReference>
<keyword evidence="7" id="KW-0325">Glycoprotein</keyword>
<dbReference type="EMBL" id="KE344347">
    <property type="protein sequence ID" value="EXB57537.1"/>
    <property type="molecule type" value="Genomic_DNA"/>
</dbReference>
<dbReference type="Gene3D" id="1.20.58.1040">
    <property type="match status" value="1"/>
</dbReference>
<dbReference type="Gene3D" id="3.20.20.80">
    <property type="entry name" value="Glycosidases"/>
    <property type="match status" value="1"/>
</dbReference>
<dbReference type="GO" id="GO:0098552">
    <property type="term" value="C:side of membrane"/>
    <property type="evidence" value="ECO:0007669"/>
    <property type="project" value="UniProtKB-KW"/>
</dbReference>
<evidence type="ECO:0000313" key="13">
    <source>
        <dbReference type="Proteomes" id="UP000030645"/>
    </source>
</evidence>
<keyword evidence="6" id="KW-1015">Disulfide bond</keyword>
<sequence length="595" mass="62973">MATRASNRLFLSLFLSLFICCSSGTLAGFSYHAKGSTISLHKDINVSPAQIRVFVSDHKVLTSLFNTGVFVDLYVNQSQLQTLTKSKSSGVTWLKTHVISFLPHVNIKSIVACIGKNPSRHNDLARLLSTLKSVQSLLSSFRLDNQVKVSVAFPLSFFKNLSEIHERHLCRIFSYIKEVKSYIIVEEVVNMGGDRFVQSVIQKANFAISIIPCNDVPMVLTIKSPSIPSPKEVSEFSDKVSKALQNNTRITTNMVAVYVEVPTSTSQRQLLTKTTQHDTTVFPITPITNTPTTPTIVTVNPSPNPVTIGPANPDTPVVTLPLTTPPVTNPVTTPITVPGAQPVTNPVNPTPSGNVPTTAPVTTNPGAPPASNNIPGQSWCVAKSGAPETAIQAALDYACGGGADCSQIQQGGSCYNPNNLQNHASYAFNSYYQKNPLPTSCDFGGTATLVNANPSTGSCIYQTSSSSSTTVSPSSTTPVTPTPVTPTPSTPTASIPTPSTPTVTNPAAPAWGAVSGSGTPTVLNTSTGTTPDFGLESPPGFTNSSTSKAAGLRPFIGFIFLKGPGAKSHKARNAIYALLNNCYWPLLSLMGYKAS</sequence>
<keyword evidence="3" id="KW-0336">GPI-anchor</keyword>
<keyword evidence="13" id="KW-1185">Reference proteome</keyword>
<feature type="signal peptide" evidence="10">
    <location>
        <begin position="1"/>
        <end position="27"/>
    </location>
</feature>
<dbReference type="FunFam" id="1.20.58.1040:FF:000001">
    <property type="entry name" value="Glucan endo-1,3-beta-glucosidase 4"/>
    <property type="match status" value="1"/>
</dbReference>
<keyword evidence="2" id="KW-1003">Cell membrane</keyword>
<feature type="domain" description="X8" evidence="11">
    <location>
        <begin position="378"/>
        <end position="461"/>
    </location>
</feature>
<evidence type="ECO:0000256" key="3">
    <source>
        <dbReference type="ARBA" id="ARBA00022622"/>
    </source>
</evidence>
<dbReference type="SMART" id="SM00768">
    <property type="entry name" value="X8"/>
    <property type="match status" value="1"/>
</dbReference>
<evidence type="ECO:0000256" key="10">
    <source>
        <dbReference type="SAM" id="SignalP"/>
    </source>
</evidence>
<keyword evidence="4 10" id="KW-0732">Signal</keyword>
<dbReference type="InterPro" id="IPR012946">
    <property type="entry name" value="X8"/>
</dbReference>
<evidence type="ECO:0000259" key="11">
    <source>
        <dbReference type="SMART" id="SM00768"/>
    </source>
</evidence>
<keyword evidence="5" id="KW-0472">Membrane</keyword>
<organism evidence="12 13">
    <name type="scientific">Morus notabilis</name>
    <dbReference type="NCBI Taxonomy" id="981085"/>
    <lineage>
        <taxon>Eukaryota</taxon>
        <taxon>Viridiplantae</taxon>
        <taxon>Streptophyta</taxon>
        <taxon>Embryophyta</taxon>
        <taxon>Tracheophyta</taxon>
        <taxon>Spermatophyta</taxon>
        <taxon>Magnoliopsida</taxon>
        <taxon>eudicotyledons</taxon>
        <taxon>Gunneridae</taxon>
        <taxon>Pentapetalae</taxon>
        <taxon>rosids</taxon>
        <taxon>fabids</taxon>
        <taxon>Rosales</taxon>
        <taxon>Moraceae</taxon>
        <taxon>Moreae</taxon>
        <taxon>Morus</taxon>
    </lineage>
</organism>